<keyword evidence="1" id="KW-0812">Transmembrane</keyword>
<evidence type="ECO:0000313" key="3">
    <source>
        <dbReference type="EMBL" id="CAB4571691.1"/>
    </source>
</evidence>
<feature type="transmembrane region" description="Helical" evidence="1">
    <location>
        <begin position="114"/>
        <end position="142"/>
    </location>
</feature>
<dbReference type="Pfam" id="PF14340">
    <property type="entry name" value="DUF4395"/>
    <property type="match status" value="1"/>
</dbReference>
<feature type="transmembrane region" description="Helical" evidence="1">
    <location>
        <begin position="21"/>
        <end position="39"/>
    </location>
</feature>
<organism evidence="3">
    <name type="scientific">freshwater metagenome</name>
    <dbReference type="NCBI Taxonomy" id="449393"/>
    <lineage>
        <taxon>unclassified sequences</taxon>
        <taxon>metagenomes</taxon>
        <taxon>ecological metagenomes</taxon>
    </lineage>
</organism>
<dbReference type="InterPro" id="IPR025508">
    <property type="entry name" value="DUF4395"/>
</dbReference>
<feature type="domain" description="DUF4395" evidence="2">
    <location>
        <begin position="17"/>
        <end position="143"/>
    </location>
</feature>
<name>A0A6J6E5T3_9ZZZZ</name>
<evidence type="ECO:0000259" key="2">
    <source>
        <dbReference type="Pfam" id="PF14340"/>
    </source>
</evidence>
<dbReference type="EMBL" id="CAEZTT010000023">
    <property type="protein sequence ID" value="CAB4571691.1"/>
    <property type="molecule type" value="Genomic_DNA"/>
</dbReference>
<sequence length="154" mass="16773">MSTNISQDSSRSANQEIDARGPRFGAAITTIVLAIVLLTQSIELLAVQTAVFAIGGFIGPQHSPYAFIYRKFVKPRLKSPLITEDSRPPQFSQLVGFVFTLVGFIGLATNTDLLFTIAIAGALFAAFLNAAFAFCLGCEMYLRGRQIIAKFRSF</sequence>
<feature type="transmembrane region" description="Helical" evidence="1">
    <location>
        <begin position="45"/>
        <end position="69"/>
    </location>
</feature>
<dbReference type="AlphaFoldDB" id="A0A6J6E5T3"/>
<accession>A0A6J6E5T3</accession>
<proteinExistence type="predicted"/>
<feature type="transmembrane region" description="Helical" evidence="1">
    <location>
        <begin position="90"/>
        <end position="108"/>
    </location>
</feature>
<reference evidence="3" key="1">
    <citation type="submission" date="2020-05" db="EMBL/GenBank/DDBJ databases">
        <authorList>
            <person name="Chiriac C."/>
            <person name="Salcher M."/>
            <person name="Ghai R."/>
            <person name="Kavagutti S V."/>
        </authorList>
    </citation>
    <scope>NUCLEOTIDE SEQUENCE</scope>
</reference>
<keyword evidence="1" id="KW-0472">Membrane</keyword>
<keyword evidence="1" id="KW-1133">Transmembrane helix</keyword>
<gene>
    <name evidence="3" type="ORF">UFOPK1726_00321</name>
</gene>
<evidence type="ECO:0000256" key="1">
    <source>
        <dbReference type="SAM" id="Phobius"/>
    </source>
</evidence>
<protein>
    <submittedName>
        <fullName evidence="3">Unannotated protein</fullName>
    </submittedName>
</protein>